<evidence type="ECO:0000256" key="8">
    <source>
        <dbReference type="SAM" id="MobiDB-lite"/>
    </source>
</evidence>
<feature type="transmembrane region" description="Helical" evidence="9">
    <location>
        <begin position="283"/>
        <end position="302"/>
    </location>
</feature>
<feature type="transmembrane region" description="Helical" evidence="9">
    <location>
        <begin position="308"/>
        <end position="327"/>
    </location>
</feature>
<gene>
    <name evidence="10" type="ORF">Q5761_00890</name>
</gene>
<evidence type="ECO:0000256" key="1">
    <source>
        <dbReference type="ARBA" id="ARBA00004651"/>
    </source>
</evidence>
<evidence type="ECO:0000256" key="5">
    <source>
        <dbReference type="ARBA" id="ARBA00022692"/>
    </source>
</evidence>
<feature type="region of interest" description="Disordered" evidence="8">
    <location>
        <begin position="375"/>
        <end position="553"/>
    </location>
</feature>
<name>A0ABZ0QP39_9FIRM</name>
<feature type="compositionally biased region" description="Low complexity" evidence="8">
    <location>
        <begin position="472"/>
        <end position="529"/>
    </location>
</feature>
<dbReference type="PANTHER" id="PTHR21716">
    <property type="entry name" value="TRANSMEMBRANE PROTEIN"/>
    <property type="match status" value="1"/>
</dbReference>
<keyword evidence="5 9" id="KW-0812">Transmembrane</keyword>
<dbReference type="EMBL" id="CP132508">
    <property type="protein sequence ID" value="WPD19261.1"/>
    <property type="molecule type" value="Genomic_DNA"/>
</dbReference>
<keyword evidence="7 9" id="KW-0472">Membrane</keyword>
<evidence type="ECO:0000256" key="2">
    <source>
        <dbReference type="ARBA" id="ARBA00009773"/>
    </source>
</evidence>
<dbReference type="Proteomes" id="UP001304683">
    <property type="component" value="Chromosome"/>
</dbReference>
<feature type="compositionally biased region" description="Pro residues" evidence="8">
    <location>
        <begin position="1"/>
        <end position="11"/>
    </location>
</feature>
<evidence type="ECO:0000256" key="3">
    <source>
        <dbReference type="ARBA" id="ARBA00022448"/>
    </source>
</evidence>
<feature type="transmembrane region" description="Helical" evidence="9">
    <location>
        <begin position="179"/>
        <end position="209"/>
    </location>
</feature>
<feature type="transmembrane region" description="Helical" evidence="9">
    <location>
        <begin position="95"/>
        <end position="114"/>
    </location>
</feature>
<comment type="similarity">
    <text evidence="2">Belongs to the autoinducer-2 exporter (AI-2E) (TC 2.A.86) family.</text>
</comment>
<proteinExistence type="inferred from homology"/>
<evidence type="ECO:0000256" key="9">
    <source>
        <dbReference type="SAM" id="Phobius"/>
    </source>
</evidence>
<comment type="subcellular location">
    <subcellularLocation>
        <location evidence="1">Cell membrane</location>
        <topology evidence="1">Multi-pass membrane protein</topology>
    </subcellularLocation>
</comment>
<keyword evidence="3" id="KW-0813">Transport</keyword>
<feature type="transmembrane region" description="Helical" evidence="9">
    <location>
        <begin position="339"/>
        <end position="372"/>
    </location>
</feature>
<feature type="transmembrane region" description="Helical" evidence="9">
    <location>
        <begin position="33"/>
        <end position="56"/>
    </location>
</feature>
<sequence length="553" mass="55659">MTTDPSPPSTQPPSEARGGPGGPAPPPAPAPTWSALVSLATVLAAAGVAWLVWWVLSHFARTLTLLGLAGILAFLLEPAVSFLERGMRSRALAALVLYLAFVALVALGVVYLAGPIKEQAQELFWAVPRYREQVEQAVPLLQSYLAALREYLARYGVSLEPHELAGQFLERVAGNTNRILAGVTALITGVGTTLANALLVLVISIYLVVDGSGLNRQMLGYLPRRYRAPVRRAQAVALRVFGGYVRGQLLLGLIIGLAVGIGMSVLGMPYPALLGVIAGVMELLPIIGAVLGAIPAILVALFQPWPTVLYVTLFFVVVQQLEGNLLVPRITGQAVGMHPLATLLALMAGYEVAGIVGAILAVPVAAVAQALLREFSPPDPDAPGAGGPPGRRRRPGPDQPSTGGNGSRPGPSARPAPSAGQAQPTAQPEPPPAAPAAPAAPPQARPGGDPPAGPPARTAGLDPAGGTGPAGGTAAASGTLPAGGTASADSQTSAGANPAKGGAAACGVAAGDAGDPAGCGPSPAAHGDGAARGAGDGGRPHRGPRITITRRPA</sequence>
<feature type="transmembrane region" description="Helical" evidence="9">
    <location>
        <begin position="249"/>
        <end position="271"/>
    </location>
</feature>
<feature type="compositionally biased region" description="Low complexity" evidence="8">
    <location>
        <begin position="408"/>
        <end position="426"/>
    </location>
</feature>
<feature type="compositionally biased region" description="Pro residues" evidence="8">
    <location>
        <begin position="427"/>
        <end position="454"/>
    </location>
</feature>
<keyword evidence="11" id="KW-1185">Reference proteome</keyword>
<keyword evidence="4" id="KW-1003">Cell membrane</keyword>
<accession>A0ABZ0QP39</accession>
<dbReference type="Pfam" id="PF01594">
    <property type="entry name" value="AI-2E_transport"/>
    <property type="match status" value="1"/>
</dbReference>
<evidence type="ECO:0000313" key="11">
    <source>
        <dbReference type="Proteomes" id="UP001304683"/>
    </source>
</evidence>
<dbReference type="PANTHER" id="PTHR21716:SF53">
    <property type="entry name" value="PERMEASE PERM-RELATED"/>
    <property type="match status" value="1"/>
</dbReference>
<feature type="transmembrane region" description="Helical" evidence="9">
    <location>
        <begin position="63"/>
        <end position="83"/>
    </location>
</feature>
<evidence type="ECO:0000313" key="10">
    <source>
        <dbReference type="EMBL" id="WPD19261.1"/>
    </source>
</evidence>
<evidence type="ECO:0000256" key="4">
    <source>
        <dbReference type="ARBA" id="ARBA00022475"/>
    </source>
</evidence>
<keyword evidence="6 9" id="KW-1133">Transmembrane helix</keyword>
<organism evidence="10 11">
    <name type="scientific">Thermaerobacter composti</name>
    <dbReference type="NCBI Taxonomy" id="554949"/>
    <lineage>
        <taxon>Bacteria</taxon>
        <taxon>Bacillati</taxon>
        <taxon>Bacillota</taxon>
        <taxon>Clostridia</taxon>
        <taxon>Eubacteriales</taxon>
        <taxon>Clostridiales Family XVII. Incertae Sedis</taxon>
        <taxon>Thermaerobacter</taxon>
    </lineage>
</organism>
<evidence type="ECO:0000256" key="7">
    <source>
        <dbReference type="ARBA" id="ARBA00023136"/>
    </source>
</evidence>
<protein>
    <submittedName>
        <fullName evidence="10">AI-2E family transporter</fullName>
    </submittedName>
</protein>
<dbReference type="RefSeq" id="WP_318750833.1">
    <property type="nucleotide sequence ID" value="NZ_CP132508.1"/>
</dbReference>
<feature type="region of interest" description="Disordered" evidence="8">
    <location>
        <begin position="1"/>
        <end position="27"/>
    </location>
</feature>
<evidence type="ECO:0000256" key="6">
    <source>
        <dbReference type="ARBA" id="ARBA00022989"/>
    </source>
</evidence>
<reference evidence="10 11" key="1">
    <citation type="submission" date="2023-08" db="EMBL/GenBank/DDBJ databases">
        <title>Genome sequence of Thermaerobacter compostii strain Ins1, a spore-forming filamentous bacterium isolated from a deep geothermal reservoir.</title>
        <authorList>
            <person name="Bregnard D."/>
            <person name="Gonzalez D."/>
            <person name="Junier P."/>
        </authorList>
    </citation>
    <scope>NUCLEOTIDE SEQUENCE [LARGE SCALE GENOMIC DNA]</scope>
    <source>
        <strain evidence="10 11">Ins1</strain>
    </source>
</reference>
<dbReference type="InterPro" id="IPR002549">
    <property type="entry name" value="AI-2E-like"/>
</dbReference>